<dbReference type="EMBL" id="AB174048">
    <property type="protein sequence ID" value="BAE91110.1"/>
    <property type="molecule type" value="mRNA"/>
</dbReference>
<dbReference type="AlphaFoldDB" id="I7GPA9"/>
<proteinExistence type="evidence at transcript level"/>
<reference evidence="1" key="1">
    <citation type="journal article" date="2007" name="PLoS Biol.">
        <title>Rate of evolution in brain-expressed genes in humans and other primates.</title>
        <authorList>
            <person name="Wang H.-Y."/>
            <person name="Chien H.-C."/>
            <person name="Osada N."/>
            <person name="Hashimoto K."/>
            <person name="Sugano S."/>
            <person name="Gojobori T."/>
            <person name="Chou C.-K."/>
            <person name="Tsai S.-F."/>
            <person name="Wu C.-I."/>
            <person name="Shen C.-K.J."/>
        </authorList>
    </citation>
    <scope>NUCLEOTIDE SEQUENCE</scope>
</reference>
<name>I7GPA9_MACFA</name>
<sequence>MILTLSRKNLLLYLVNLSVPFMACFI</sequence>
<accession>I7GPA9</accession>
<protein>
    <submittedName>
        <fullName evidence="1">Macaca fascicularis brain cDNA clone: QmoA-11952, similar to human ataxia telangiectasia and Rad3 related (ATR), mRNA, RefSeq: NM_001184.2</fullName>
    </submittedName>
</protein>
<organism evidence="1">
    <name type="scientific">Macaca fascicularis</name>
    <name type="common">Crab-eating macaque</name>
    <name type="synonym">Cynomolgus monkey</name>
    <dbReference type="NCBI Taxonomy" id="9541"/>
    <lineage>
        <taxon>Eukaryota</taxon>
        <taxon>Metazoa</taxon>
        <taxon>Chordata</taxon>
        <taxon>Craniata</taxon>
        <taxon>Vertebrata</taxon>
        <taxon>Euteleostomi</taxon>
        <taxon>Mammalia</taxon>
        <taxon>Eutheria</taxon>
        <taxon>Euarchontoglires</taxon>
        <taxon>Primates</taxon>
        <taxon>Haplorrhini</taxon>
        <taxon>Catarrhini</taxon>
        <taxon>Cercopithecidae</taxon>
        <taxon>Cercopithecinae</taxon>
        <taxon>Macaca</taxon>
    </lineage>
</organism>
<evidence type="ECO:0000313" key="1">
    <source>
        <dbReference type="EMBL" id="BAE91110.1"/>
    </source>
</evidence>